<dbReference type="OrthoDB" id="10058145at2759"/>
<dbReference type="Pfam" id="PF00011">
    <property type="entry name" value="HSP20"/>
    <property type="match status" value="1"/>
</dbReference>
<dbReference type="GO" id="GO:0051082">
    <property type="term" value="F:unfolded protein binding"/>
    <property type="evidence" value="ECO:0007669"/>
    <property type="project" value="TreeGrafter"/>
</dbReference>
<protein>
    <recommendedName>
        <fullName evidence="4">SHSP domain-containing protein</fullName>
    </recommendedName>
</protein>
<feature type="domain" description="SHSP" evidence="4">
    <location>
        <begin position="125"/>
        <end position="234"/>
    </location>
</feature>
<dbReference type="PANTHER" id="PTHR45640:SF26">
    <property type="entry name" value="RE23625P"/>
    <property type="match status" value="1"/>
</dbReference>
<dbReference type="STRING" id="6832.A0A553N7X4"/>
<name>A0A553N7X4_TIGCA</name>
<dbReference type="InterPro" id="IPR008978">
    <property type="entry name" value="HSP20-like_chaperone"/>
</dbReference>
<feature type="binding site" evidence="1">
    <location>
        <position position="173"/>
    </location>
    <ligand>
        <name>Zn(2+)</name>
        <dbReference type="ChEBI" id="CHEBI:29105"/>
        <label>1</label>
    </ligand>
</feature>
<evidence type="ECO:0000256" key="3">
    <source>
        <dbReference type="RuleBase" id="RU003616"/>
    </source>
</evidence>
<sequence length="235" mass="26925">MNTSTSISNRVPMTLRDFFFQDPFFQSSWSDFDRIREEMMKETREFWQKVEQDQKAMQSNMMIQNSGVLPTNSAISSSSTTGLSVGKPSSVTDLAPFSPMIVPRRWMFPRLFSRDDSEAAFPSDFFNWKNDDQMIRQSNDDSKFELSLDTHDYRPDEIKVNVNGNTLSVEAKHEENGENKFVSRQFSRKYTLPEGCEAHKVHSNLSSDGILMITAPKKTAITQDGSRPVPIEVKK</sequence>
<dbReference type="Proteomes" id="UP000318571">
    <property type="component" value="Chromosome 8"/>
</dbReference>
<dbReference type="GO" id="GO:0005737">
    <property type="term" value="C:cytoplasm"/>
    <property type="evidence" value="ECO:0007669"/>
    <property type="project" value="TreeGrafter"/>
</dbReference>
<reference evidence="5 6" key="1">
    <citation type="journal article" date="2018" name="Nat. Ecol. Evol.">
        <title>Genomic signatures of mitonuclear coevolution across populations of Tigriopus californicus.</title>
        <authorList>
            <person name="Barreto F.S."/>
            <person name="Watson E.T."/>
            <person name="Lima T.G."/>
            <person name="Willett C.S."/>
            <person name="Edmands S."/>
            <person name="Li W."/>
            <person name="Burton R.S."/>
        </authorList>
    </citation>
    <scope>NUCLEOTIDE SEQUENCE [LARGE SCALE GENOMIC DNA]</scope>
    <source>
        <strain evidence="5 6">San Diego</strain>
    </source>
</reference>
<dbReference type="GO" id="GO:0042026">
    <property type="term" value="P:protein refolding"/>
    <property type="evidence" value="ECO:0007669"/>
    <property type="project" value="TreeGrafter"/>
</dbReference>
<dbReference type="GO" id="GO:0009408">
    <property type="term" value="P:response to heat"/>
    <property type="evidence" value="ECO:0007669"/>
    <property type="project" value="UniProtKB-ARBA"/>
</dbReference>
<gene>
    <name evidence="5" type="ORF">TCAL_13714</name>
</gene>
<accession>A0A553N7X4</accession>
<keyword evidence="1" id="KW-0862">Zinc</keyword>
<evidence type="ECO:0000313" key="5">
    <source>
        <dbReference type="EMBL" id="TRY61544.1"/>
    </source>
</evidence>
<proteinExistence type="inferred from homology"/>
<evidence type="ECO:0000256" key="2">
    <source>
        <dbReference type="PROSITE-ProRule" id="PRU00285"/>
    </source>
</evidence>
<comment type="similarity">
    <text evidence="2 3">Belongs to the small heat shock protein (HSP20) family.</text>
</comment>
<dbReference type="PANTHER" id="PTHR45640">
    <property type="entry name" value="HEAT SHOCK PROTEIN HSP-12.2-RELATED"/>
    <property type="match status" value="1"/>
</dbReference>
<dbReference type="OMA" id="XLVITAP"/>
<comment type="caution">
    <text evidence="5">The sequence shown here is derived from an EMBL/GenBank/DDBJ whole genome shotgun (WGS) entry which is preliminary data.</text>
</comment>
<feature type="binding site" evidence="1">
    <location>
        <position position="175"/>
    </location>
    <ligand>
        <name>Zn(2+)</name>
        <dbReference type="ChEBI" id="CHEBI:29105"/>
        <label>1</label>
    </ligand>
</feature>
<keyword evidence="6" id="KW-1185">Reference proteome</keyword>
<dbReference type="EMBL" id="VCGU01000459">
    <property type="protein sequence ID" value="TRY61544.1"/>
    <property type="molecule type" value="Genomic_DNA"/>
</dbReference>
<dbReference type="InterPro" id="IPR002068">
    <property type="entry name" value="A-crystallin/Hsp20_dom"/>
</dbReference>
<dbReference type="GO" id="GO:0046872">
    <property type="term" value="F:metal ion binding"/>
    <property type="evidence" value="ECO:0007669"/>
    <property type="project" value="UniProtKB-KW"/>
</dbReference>
<dbReference type="InterPro" id="IPR001436">
    <property type="entry name" value="Alpha-crystallin/sHSP_animal"/>
</dbReference>
<dbReference type="AlphaFoldDB" id="A0A553N7X4"/>
<dbReference type="CDD" id="cd06526">
    <property type="entry name" value="metazoan_ACD"/>
    <property type="match status" value="1"/>
</dbReference>
<organism evidence="5 6">
    <name type="scientific">Tigriopus californicus</name>
    <name type="common">Marine copepod</name>
    <dbReference type="NCBI Taxonomy" id="6832"/>
    <lineage>
        <taxon>Eukaryota</taxon>
        <taxon>Metazoa</taxon>
        <taxon>Ecdysozoa</taxon>
        <taxon>Arthropoda</taxon>
        <taxon>Crustacea</taxon>
        <taxon>Multicrustacea</taxon>
        <taxon>Hexanauplia</taxon>
        <taxon>Copepoda</taxon>
        <taxon>Harpacticoida</taxon>
        <taxon>Harpacticidae</taxon>
        <taxon>Tigriopus</taxon>
    </lineage>
</organism>
<dbReference type="GO" id="GO:0005634">
    <property type="term" value="C:nucleus"/>
    <property type="evidence" value="ECO:0007669"/>
    <property type="project" value="TreeGrafter"/>
</dbReference>
<dbReference type="PROSITE" id="PS01031">
    <property type="entry name" value="SHSP"/>
    <property type="match status" value="1"/>
</dbReference>
<keyword evidence="1" id="KW-0479">Metal-binding</keyword>
<dbReference type="Gene3D" id="2.60.40.790">
    <property type="match status" value="1"/>
</dbReference>
<evidence type="ECO:0000259" key="4">
    <source>
        <dbReference type="PROSITE" id="PS01031"/>
    </source>
</evidence>
<dbReference type="SUPFAM" id="SSF49764">
    <property type="entry name" value="HSP20-like chaperones"/>
    <property type="match status" value="1"/>
</dbReference>
<evidence type="ECO:0000313" key="6">
    <source>
        <dbReference type="Proteomes" id="UP000318571"/>
    </source>
</evidence>
<evidence type="ECO:0000256" key="1">
    <source>
        <dbReference type="PIRSR" id="PIRSR036514-1"/>
    </source>
</evidence>